<organism evidence="8 9">
    <name type="scientific">Cherax quadricarinatus</name>
    <name type="common">Australian red claw crayfish</name>
    <dbReference type="NCBI Taxonomy" id="27406"/>
    <lineage>
        <taxon>Eukaryota</taxon>
        <taxon>Metazoa</taxon>
        <taxon>Ecdysozoa</taxon>
        <taxon>Arthropoda</taxon>
        <taxon>Crustacea</taxon>
        <taxon>Multicrustacea</taxon>
        <taxon>Malacostraca</taxon>
        <taxon>Eumalacostraca</taxon>
        <taxon>Eucarida</taxon>
        <taxon>Decapoda</taxon>
        <taxon>Pleocyemata</taxon>
        <taxon>Astacidea</taxon>
        <taxon>Parastacoidea</taxon>
        <taxon>Parastacidae</taxon>
        <taxon>Cherax</taxon>
    </lineage>
</organism>
<feature type="domain" description="SRCR" evidence="7">
    <location>
        <begin position="5"/>
        <end position="114"/>
    </location>
</feature>
<evidence type="ECO:0000256" key="5">
    <source>
        <dbReference type="ARBA" id="ARBA00023180"/>
    </source>
</evidence>
<keyword evidence="2" id="KW-0677">Repeat</keyword>
<sequence length="118" mass="12916">APVEVRLAGGGAGEGVHQGVRTVQGRVEVNYMGIWGSVCDDFIGTEEAHVLCRMLGWERALYVYKNNTFGPGSGPVWLKVLKCRGNETNVVQCQRALWGHTNCDHTEDLGLRCSNNPT</sequence>
<dbReference type="Gene3D" id="3.10.250.10">
    <property type="entry name" value="SRCR-like domain"/>
    <property type="match status" value="1"/>
</dbReference>
<dbReference type="Proteomes" id="UP001445076">
    <property type="component" value="Unassembled WGS sequence"/>
</dbReference>
<dbReference type="FunFam" id="3.10.250.10:FF:000007">
    <property type="entry name" value="Soluble scavenger receptor cysteine-rich domain-containing protein SSC5D"/>
    <property type="match status" value="1"/>
</dbReference>
<reference evidence="8 9" key="1">
    <citation type="journal article" date="2024" name="BMC Genomics">
        <title>Genome assembly of redclaw crayfish (Cherax quadricarinatus) provides insights into its immune adaptation and hypoxia tolerance.</title>
        <authorList>
            <person name="Liu Z."/>
            <person name="Zheng J."/>
            <person name="Li H."/>
            <person name="Fang K."/>
            <person name="Wang S."/>
            <person name="He J."/>
            <person name="Zhou D."/>
            <person name="Weng S."/>
            <person name="Chi M."/>
            <person name="Gu Z."/>
            <person name="He J."/>
            <person name="Li F."/>
            <person name="Wang M."/>
        </authorList>
    </citation>
    <scope>NUCLEOTIDE SEQUENCE [LARGE SCALE GENOMIC DNA]</scope>
    <source>
        <strain evidence="8">ZL_2023a</strain>
    </source>
</reference>
<feature type="non-terminal residue" evidence="8">
    <location>
        <position position="118"/>
    </location>
</feature>
<feature type="disulfide bond" evidence="6">
    <location>
        <begin position="39"/>
        <end position="103"/>
    </location>
</feature>
<dbReference type="Pfam" id="PF00530">
    <property type="entry name" value="SRCR"/>
    <property type="match status" value="1"/>
</dbReference>
<evidence type="ECO:0000313" key="8">
    <source>
        <dbReference type="EMBL" id="KAK8742141.1"/>
    </source>
</evidence>
<keyword evidence="3 6" id="KW-1015">Disulfide bond</keyword>
<evidence type="ECO:0000256" key="4">
    <source>
        <dbReference type="ARBA" id="ARBA00023170"/>
    </source>
</evidence>
<keyword evidence="1" id="KW-0732">Signal</keyword>
<gene>
    <name evidence="8" type="ORF">OTU49_002137</name>
</gene>
<dbReference type="PANTHER" id="PTHR48071:SF18">
    <property type="entry name" value="DELETED IN MALIGNANT BRAIN TUMORS 1 PROTEIN-RELATED"/>
    <property type="match status" value="1"/>
</dbReference>
<dbReference type="PRINTS" id="PR00258">
    <property type="entry name" value="SPERACTRCPTR"/>
</dbReference>
<feature type="disulfide bond" evidence="6">
    <location>
        <begin position="83"/>
        <end position="93"/>
    </location>
</feature>
<comment type="caution">
    <text evidence="8">The sequence shown here is derived from an EMBL/GenBank/DDBJ whole genome shotgun (WGS) entry which is preliminary data.</text>
</comment>
<dbReference type="AlphaFoldDB" id="A0AAW0XQQ8"/>
<dbReference type="InterPro" id="IPR001190">
    <property type="entry name" value="SRCR"/>
</dbReference>
<evidence type="ECO:0000259" key="7">
    <source>
        <dbReference type="PROSITE" id="PS50287"/>
    </source>
</evidence>
<dbReference type="PANTHER" id="PTHR48071">
    <property type="entry name" value="SRCR DOMAIN-CONTAINING PROTEIN"/>
    <property type="match status" value="1"/>
</dbReference>
<evidence type="ECO:0000256" key="2">
    <source>
        <dbReference type="ARBA" id="ARBA00022737"/>
    </source>
</evidence>
<evidence type="ECO:0000256" key="6">
    <source>
        <dbReference type="PROSITE-ProRule" id="PRU00196"/>
    </source>
</evidence>
<protein>
    <recommendedName>
        <fullName evidence="7">SRCR domain-containing protein</fullName>
    </recommendedName>
</protein>
<dbReference type="PROSITE" id="PS50287">
    <property type="entry name" value="SRCR_2"/>
    <property type="match status" value="1"/>
</dbReference>
<evidence type="ECO:0000313" key="9">
    <source>
        <dbReference type="Proteomes" id="UP001445076"/>
    </source>
</evidence>
<proteinExistence type="predicted"/>
<evidence type="ECO:0000256" key="1">
    <source>
        <dbReference type="ARBA" id="ARBA00022729"/>
    </source>
</evidence>
<accession>A0AAW0XQQ8</accession>
<keyword evidence="4" id="KW-0675">Receptor</keyword>
<feature type="non-terminal residue" evidence="8">
    <location>
        <position position="1"/>
    </location>
</feature>
<keyword evidence="5" id="KW-0325">Glycoprotein</keyword>
<dbReference type="InterPro" id="IPR036772">
    <property type="entry name" value="SRCR-like_dom_sf"/>
</dbReference>
<keyword evidence="9" id="KW-1185">Reference proteome</keyword>
<feature type="disulfide bond" evidence="6">
    <location>
        <begin position="52"/>
        <end position="113"/>
    </location>
</feature>
<dbReference type="EMBL" id="JARKIK010000029">
    <property type="protein sequence ID" value="KAK8742141.1"/>
    <property type="molecule type" value="Genomic_DNA"/>
</dbReference>
<name>A0AAW0XQQ8_CHEQU</name>
<dbReference type="SMART" id="SM00202">
    <property type="entry name" value="SR"/>
    <property type="match status" value="1"/>
</dbReference>
<dbReference type="SUPFAM" id="SSF56487">
    <property type="entry name" value="SRCR-like"/>
    <property type="match status" value="1"/>
</dbReference>
<dbReference type="GO" id="GO:0016020">
    <property type="term" value="C:membrane"/>
    <property type="evidence" value="ECO:0007669"/>
    <property type="project" value="InterPro"/>
</dbReference>
<evidence type="ECO:0000256" key="3">
    <source>
        <dbReference type="ARBA" id="ARBA00023157"/>
    </source>
</evidence>